<protein>
    <submittedName>
        <fullName evidence="3">Uncharacterized protein</fullName>
    </submittedName>
</protein>
<dbReference type="PANTHER" id="PTHR47909">
    <property type="entry name" value="ALPHA/BETA-HYDROLASES SUPERFAMILY PROTEIN"/>
    <property type="match status" value="1"/>
</dbReference>
<evidence type="ECO:0000313" key="4">
    <source>
        <dbReference type="Proteomes" id="UP001530293"/>
    </source>
</evidence>
<evidence type="ECO:0000313" key="3">
    <source>
        <dbReference type="EMBL" id="KAL3770832.1"/>
    </source>
</evidence>
<feature type="transmembrane region" description="Helical" evidence="2">
    <location>
        <begin position="461"/>
        <end position="481"/>
    </location>
</feature>
<dbReference type="AlphaFoldDB" id="A0ABD3N4B2"/>
<name>A0ABD3N4B2_9STRA</name>
<dbReference type="Proteomes" id="UP001530293">
    <property type="component" value="Unassembled WGS sequence"/>
</dbReference>
<feature type="region of interest" description="Disordered" evidence="1">
    <location>
        <begin position="570"/>
        <end position="599"/>
    </location>
</feature>
<dbReference type="InterPro" id="IPR029058">
    <property type="entry name" value="AB_hydrolase_fold"/>
</dbReference>
<sequence length="599" mass="64493">MNTDMPTSYHGTLGFGFPDLFATRNGNIIINNNLSKIPIVICPGFGNDQIDYRNPLNQGEEYGFVTALTRRGFDPDLIQVLPLERYEWIRVAGGLFDIPNFYTGNCRPEGLGYGWYVKRLRRTIEEAYVNAGSQEKVLLIGHSAGGWLARAALGDGSWDIIENDITSNDSTISTGKTRAADRVRALVTIGAIHKPPAGDAISTCVTRGALSYLDRMYPGAYHLKEGIAYVSVGGNAIMGKKQSKQQRSIEDDNSTMEGSQQVNDIYAIRGEGSASSVAHTSYSAVSGIGEMTGDGVVPLEWALLEGSRTIVLDGVLHSINEAGTTLPTDRWYGAEDVVDRWLFEALDEAGIVVDSGTSNNKFSLDSLIRMAPIPLSPRAAFVAPSQSRAKVVLPIRTPVNTGSKAYNQKKSLRTTTTTSINMGYQLPQGPKGPLEQIRAILPTIGTALLVALFFASPLGGLFFALFNSIFVLALLTPLILYGGFQIWSALYTIEAPCPSCGVIPIRVLKNGEPSICINCGSLSRANANGDGLELCNNPNDMIEGLGGGSLFDSLFGMGGNGVSDFDVFDSSSSNRESSDEQAKKAKRQSTIIDVDVERD</sequence>
<dbReference type="SUPFAM" id="SSF53474">
    <property type="entry name" value="alpha/beta-Hydrolases"/>
    <property type="match status" value="1"/>
</dbReference>
<keyword evidence="4" id="KW-1185">Reference proteome</keyword>
<organism evidence="3 4">
    <name type="scientific">Discostella pseudostelligera</name>
    <dbReference type="NCBI Taxonomy" id="259834"/>
    <lineage>
        <taxon>Eukaryota</taxon>
        <taxon>Sar</taxon>
        <taxon>Stramenopiles</taxon>
        <taxon>Ochrophyta</taxon>
        <taxon>Bacillariophyta</taxon>
        <taxon>Coscinodiscophyceae</taxon>
        <taxon>Thalassiosirophycidae</taxon>
        <taxon>Stephanodiscales</taxon>
        <taxon>Stephanodiscaceae</taxon>
        <taxon>Discostella</taxon>
    </lineage>
</organism>
<accession>A0ABD3N4B2</accession>
<dbReference type="Gene3D" id="3.40.50.1820">
    <property type="entry name" value="alpha/beta hydrolase"/>
    <property type="match status" value="1"/>
</dbReference>
<keyword evidence="2" id="KW-0472">Membrane</keyword>
<reference evidence="3 4" key="1">
    <citation type="submission" date="2024-10" db="EMBL/GenBank/DDBJ databases">
        <title>Updated reference genomes for cyclostephanoid diatoms.</title>
        <authorList>
            <person name="Roberts W.R."/>
            <person name="Alverson A.J."/>
        </authorList>
    </citation>
    <scope>NUCLEOTIDE SEQUENCE [LARGE SCALE GENOMIC DNA]</scope>
    <source>
        <strain evidence="3 4">AJA232-27</strain>
    </source>
</reference>
<keyword evidence="2" id="KW-1133">Transmembrane helix</keyword>
<comment type="caution">
    <text evidence="3">The sequence shown here is derived from an EMBL/GenBank/DDBJ whole genome shotgun (WGS) entry which is preliminary data.</text>
</comment>
<evidence type="ECO:0000256" key="1">
    <source>
        <dbReference type="SAM" id="MobiDB-lite"/>
    </source>
</evidence>
<dbReference type="EMBL" id="JALLBG020000035">
    <property type="protein sequence ID" value="KAL3770832.1"/>
    <property type="molecule type" value="Genomic_DNA"/>
</dbReference>
<dbReference type="PANTHER" id="PTHR47909:SF2">
    <property type="entry name" value="GPI INOSITOL-DEACYLASE"/>
    <property type="match status" value="1"/>
</dbReference>
<evidence type="ECO:0000256" key="2">
    <source>
        <dbReference type="SAM" id="Phobius"/>
    </source>
</evidence>
<keyword evidence="2" id="KW-0812">Transmembrane</keyword>
<feature type="transmembrane region" description="Helical" evidence="2">
    <location>
        <begin position="437"/>
        <end position="455"/>
    </location>
</feature>
<gene>
    <name evidence="3" type="ORF">ACHAWU_006391</name>
</gene>
<proteinExistence type="predicted"/>